<evidence type="ECO:0000313" key="3">
    <source>
        <dbReference type="Proteomes" id="UP000276133"/>
    </source>
</evidence>
<keyword evidence="3" id="KW-1185">Reference proteome</keyword>
<protein>
    <submittedName>
        <fullName evidence="2">Uncharacterized protein</fullName>
    </submittedName>
</protein>
<dbReference type="Proteomes" id="UP000276133">
    <property type="component" value="Unassembled WGS sequence"/>
</dbReference>
<gene>
    <name evidence="2" type="ORF">BpHYR1_022855</name>
</gene>
<feature type="compositionally biased region" description="Acidic residues" evidence="1">
    <location>
        <begin position="20"/>
        <end position="43"/>
    </location>
</feature>
<comment type="caution">
    <text evidence="2">The sequence shown here is derived from an EMBL/GenBank/DDBJ whole genome shotgun (WGS) entry which is preliminary data.</text>
</comment>
<reference evidence="2 3" key="1">
    <citation type="journal article" date="2018" name="Sci. Rep.">
        <title>Genomic signatures of local adaptation to the degree of environmental predictability in rotifers.</title>
        <authorList>
            <person name="Franch-Gras L."/>
            <person name="Hahn C."/>
            <person name="Garcia-Roger E.M."/>
            <person name="Carmona M.J."/>
            <person name="Serra M."/>
            <person name="Gomez A."/>
        </authorList>
    </citation>
    <scope>NUCLEOTIDE SEQUENCE [LARGE SCALE GENOMIC DNA]</scope>
    <source>
        <strain evidence="2">HYR1</strain>
    </source>
</reference>
<name>A0A3M7RMW4_BRAPC</name>
<organism evidence="2 3">
    <name type="scientific">Brachionus plicatilis</name>
    <name type="common">Marine rotifer</name>
    <name type="synonym">Brachionus muelleri</name>
    <dbReference type="NCBI Taxonomy" id="10195"/>
    <lineage>
        <taxon>Eukaryota</taxon>
        <taxon>Metazoa</taxon>
        <taxon>Spiralia</taxon>
        <taxon>Gnathifera</taxon>
        <taxon>Rotifera</taxon>
        <taxon>Eurotatoria</taxon>
        <taxon>Monogononta</taxon>
        <taxon>Pseudotrocha</taxon>
        <taxon>Ploima</taxon>
        <taxon>Brachionidae</taxon>
        <taxon>Brachionus</taxon>
    </lineage>
</organism>
<feature type="compositionally biased region" description="Acidic residues" evidence="1">
    <location>
        <begin position="51"/>
        <end position="69"/>
    </location>
</feature>
<proteinExistence type="predicted"/>
<evidence type="ECO:0000256" key="1">
    <source>
        <dbReference type="SAM" id="MobiDB-lite"/>
    </source>
</evidence>
<feature type="region of interest" description="Disordered" evidence="1">
    <location>
        <begin position="15"/>
        <end position="74"/>
    </location>
</feature>
<accession>A0A3M7RMW4</accession>
<evidence type="ECO:0000313" key="2">
    <source>
        <dbReference type="EMBL" id="RNA24809.1"/>
    </source>
</evidence>
<dbReference type="EMBL" id="REGN01003047">
    <property type="protein sequence ID" value="RNA24809.1"/>
    <property type="molecule type" value="Genomic_DNA"/>
</dbReference>
<sequence length="170" mass="19743">MSQRKAALEALELLKNADDTQSEVSDDNDYENNDDYYFEEEMEIINIPFSENDDSDEGSDNEEPEEEETKIDKTSKNGTIWVRLNDGEETSLRKKISFNEKAGPASYATLNILLNILYNYVIANLLSLFLNENFSSSHNNYLERSRNAKLLHYLNRLKWTSFLDSPYMKT</sequence>
<dbReference type="AlphaFoldDB" id="A0A3M7RMW4"/>